<dbReference type="InterPro" id="IPR044911">
    <property type="entry name" value="V-type_ATPase_csu/dsu_dom_3"/>
</dbReference>
<protein>
    <submittedName>
        <fullName evidence="3">Uncharacterized protein</fullName>
    </submittedName>
</protein>
<keyword evidence="1" id="KW-0813">Transport</keyword>
<comment type="caution">
    <text evidence="3">The sequence shown here is derived from an EMBL/GenBank/DDBJ whole genome shotgun (WGS) entry which is preliminary data.</text>
</comment>
<dbReference type="EMBL" id="BARV01037875">
    <property type="protein sequence ID" value="GAI55239.1"/>
    <property type="molecule type" value="Genomic_DNA"/>
</dbReference>
<feature type="non-terminal residue" evidence="3">
    <location>
        <position position="1"/>
    </location>
</feature>
<evidence type="ECO:0000313" key="3">
    <source>
        <dbReference type="EMBL" id="GAI55239.1"/>
    </source>
</evidence>
<gene>
    <name evidence="3" type="ORF">S06H3_58492</name>
</gene>
<dbReference type="SUPFAM" id="SSF103486">
    <property type="entry name" value="V-type ATP synthase subunit C"/>
    <property type="match status" value="1"/>
</dbReference>
<proteinExistence type="predicted"/>
<keyword evidence="2" id="KW-0406">Ion transport</keyword>
<reference evidence="3" key="1">
    <citation type="journal article" date="2014" name="Front. Microbiol.">
        <title>High frequency of phylogenetically diverse reductive dehalogenase-homologous genes in deep subseafloor sedimentary metagenomes.</title>
        <authorList>
            <person name="Kawai M."/>
            <person name="Futagami T."/>
            <person name="Toyoda A."/>
            <person name="Takaki Y."/>
            <person name="Nishi S."/>
            <person name="Hori S."/>
            <person name="Arai W."/>
            <person name="Tsubouchi T."/>
            <person name="Morono Y."/>
            <person name="Uchiyama I."/>
            <person name="Ito T."/>
            <person name="Fujiyama A."/>
            <person name="Inagaki F."/>
            <person name="Takami H."/>
        </authorList>
    </citation>
    <scope>NUCLEOTIDE SEQUENCE</scope>
    <source>
        <strain evidence="3">Expedition CK06-06</strain>
    </source>
</reference>
<dbReference type="Pfam" id="PF01992">
    <property type="entry name" value="vATP-synt_AC39"/>
    <property type="match status" value="1"/>
</dbReference>
<evidence type="ECO:0000256" key="1">
    <source>
        <dbReference type="ARBA" id="ARBA00022448"/>
    </source>
</evidence>
<dbReference type="AlphaFoldDB" id="X1RI40"/>
<dbReference type="InterPro" id="IPR036079">
    <property type="entry name" value="ATPase_csu/dsu_sf"/>
</dbReference>
<dbReference type="InterPro" id="IPR002843">
    <property type="entry name" value="ATPase_V0-cplx_csu/dsu"/>
</dbReference>
<name>X1RI40_9ZZZZ</name>
<evidence type="ECO:0000256" key="2">
    <source>
        <dbReference type="ARBA" id="ARBA00023065"/>
    </source>
</evidence>
<dbReference type="Gene3D" id="1.10.132.50">
    <property type="entry name" value="ATP synthase (C/AC39) subunit, domain 3"/>
    <property type="match status" value="1"/>
</dbReference>
<dbReference type="GO" id="GO:0046961">
    <property type="term" value="F:proton-transporting ATPase activity, rotational mechanism"/>
    <property type="evidence" value="ECO:0007669"/>
    <property type="project" value="InterPro"/>
</dbReference>
<accession>X1RI40</accession>
<sequence length="176" mass="20401">VRIDYDISDDSYYLFACAELKTREVEFLEESKIERMLGSRGLDDFIGILRDTVYSKYIDYMEKSRSFEKVIISEYSTTVNFLDQRLKPEHQAADDLLFLEENLHNLKVIVKSIILDIELRELFVPILHSYDELRDAAATGDYREVDPVVAEMLKFAAETPLAIKSPVFSYISLRGL</sequence>
<organism evidence="3">
    <name type="scientific">marine sediment metagenome</name>
    <dbReference type="NCBI Taxonomy" id="412755"/>
    <lineage>
        <taxon>unclassified sequences</taxon>
        <taxon>metagenomes</taxon>
        <taxon>ecological metagenomes</taxon>
    </lineage>
</organism>